<evidence type="ECO:0000313" key="12">
    <source>
        <dbReference type="EMBL" id="KAK9175778.1"/>
    </source>
</evidence>
<dbReference type="EC" id="3.2.1.51" evidence="3"/>
<dbReference type="GO" id="GO:0005764">
    <property type="term" value="C:lysosome"/>
    <property type="evidence" value="ECO:0007669"/>
    <property type="project" value="TreeGrafter"/>
</dbReference>
<protein>
    <recommendedName>
        <fullName evidence="3">alpha-L-fucosidase</fullName>
        <ecNumber evidence="3">3.2.1.51</ecNumber>
    </recommendedName>
    <alternativeName>
        <fullName evidence="10">Alpha-L-fucoside fucohydrolase</fullName>
    </alternativeName>
</protein>
<dbReference type="SUPFAM" id="SSF49785">
    <property type="entry name" value="Galactose-binding domain-like"/>
    <property type="match status" value="1"/>
</dbReference>
<keyword evidence="7" id="KW-0378">Hydrolase</keyword>
<dbReference type="GO" id="GO:0004560">
    <property type="term" value="F:alpha-L-fucosidase activity"/>
    <property type="evidence" value="ECO:0007669"/>
    <property type="project" value="UniProtKB-EC"/>
</dbReference>
<dbReference type="PANTHER" id="PTHR10030">
    <property type="entry name" value="ALPHA-L-FUCOSIDASE"/>
    <property type="match status" value="1"/>
</dbReference>
<evidence type="ECO:0000256" key="6">
    <source>
        <dbReference type="ARBA" id="ARBA00022729"/>
    </source>
</evidence>
<proteinExistence type="inferred from homology"/>
<evidence type="ECO:0000256" key="3">
    <source>
        <dbReference type="ARBA" id="ARBA00012662"/>
    </source>
</evidence>
<comment type="subcellular location">
    <subcellularLocation>
        <location evidence="1">Secreted</location>
        <location evidence="1">Extracellular space</location>
        <location evidence="1">Apoplast</location>
    </subcellularLocation>
</comment>
<evidence type="ECO:0000256" key="2">
    <source>
        <dbReference type="ARBA" id="ARBA00007951"/>
    </source>
</evidence>
<dbReference type="GO" id="GO:0048046">
    <property type="term" value="C:apoplast"/>
    <property type="evidence" value="ECO:0007669"/>
    <property type="project" value="UniProtKB-SubCell"/>
</dbReference>
<dbReference type="InterPro" id="IPR017853">
    <property type="entry name" value="GH"/>
</dbReference>
<dbReference type="InterPro" id="IPR008979">
    <property type="entry name" value="Galactose-bd-like_sf"/>
</dbReference>
<dbReference type="SMART" id="SM00812">
    <property type="entry name" value="Alpha_L_fucos"/>
    <property type="match status" value="1"/>
</dbReference>
<evidence type="ECO:0000256" key="10">
    <source>
        <dbReference type="ARBA" id="ARBA00081661"/>
    </source>
</evidence>
<keyword evidence="4" id="KW-0052">Apoplast</keyword>
<dbReference type="Pfam" id="PF01120">
    <property type="entry name" value="Alpha_L_fucos"/>
    <property type="match status" value="1"/>
</dbReference>
<dbReference type="GO" id="GO:0016139">
    <property type="term" value="P:glycoside catabolic process"/>
    <property type="evidence" value="ECO:0007669"/>
    <property type="project" value="TreeGrafter"/>
</dbReference>
<keyword evidence="8" id="KW-0325">Glycoprotein</keyword>
<dbReference type="EMBL" id="JBCGBO010000025">
    <property type="protein sequence ID" value="KAK9175778.1"/>
    <property type="molecule type" value="Genomic_DNA"/>
</dbReference>
<evidence type="ECO:0000313" key="13">
    <source>
        <dbReference type="Proteomes" id="UP001428341"/>
    </source>
</evidence>
<comment type="caution">
    <text evidence="12">The sequence shown here is derived from an EMBL/GenBank/DDBJ whole genome shotgun (WGS) entry which is preliminary data.</text>
</comment>
<name>A0AAP0LI61_9ROSI</name>
<reference evidence="12 13" key="1">
    <citation type="submission" date="2024-05" db="EMBL/GenBank/DDBJ databases">
        <title>Haplotype-resolved chromosome-level genome assembly of Huyou (Citrus changshanensis).</title>
        <authorList>
            <person name="Miao C."/>
            <person name="Chen W."/>
            <person name="Wu Y."/>
            <person name="Wang L."/>
            <person name="Zhao S."/>
            <person name="Grierson D."/>
            <person name="Xu C."/>
            <person name="Chen K."/>
        </authorList>
    </citation>
    <scope>NUCLEOTIDE SEQUENCE [LARGE SCALE GENOMIC DNA]</scope>
    <source>
        <strain evidence="12">01-14</strain>
        <tissue evidence="12">Leaf</tissue>
    </source>
</reference>
<dbReference type="GO" id="GO:0006004">
    <property type="term" value="P:fucose metabolic process"/>
    <property type="evidence" value="ECO:0007669"/>
    <property type="project" value="TreeGrafter"/>
</dbReference>
<keyword evidence="9" id="KW-0326">Glycosidase</keyword>
<keyword evidence="13" id="KW-1185">Reference proteome</keyword>
<evidence type="ECO:0000256" key="9">
    <source>
        <dbReference type="ARBA" id="ARBA00023295"/>
    </source>
</evidence>
<dbReference type="InterPro" id="IPR057739">
    <property type="entry name" value="Glyco_hydro_29_N"/>
</dbReference>
<dbReference type="AlphaFoldDB" id="A0AAP0LI61"/>
<comment type="similarity">
    <text evidence="2">Belongs to the glycosyl hydrolase 29 family.</text>
</comment>
<evidence type="ECO:0000256" key="1">
    <source>
        <dbReference type="ARBA" id="ARBA00004271"/>
    </source>
</evidence>
<dbReference type="FunFam" id="2.60.120.260:FF:000093">
    <property type="entry name" value="Alpha-L-fucosidase 1"/>
    <property type="match status" value="1"/>
</dbReference>
<evidence type="ECO:0000256" key="7">
    <source>
        <dbReference type="ARBA" id="ARBA00022801"/>
    </source>
</evidence>
<evidence type="ECO:0000256" key="4">
    <source>
        <dbReference type="ARBA" id="ARBA00022523"/>
    </source>
</evidence>
<dbReference type="Proteomes" id="UP001428341">
    <property type="component" value="Unassembled WGS sequence"/>
</dbReference>
<dbReference type="Gene3D" id="3.20.20.80">
    <property type="entry name" value="Glycosidases"/>
    <property type="match status" value="1"/>
</dbReference>
<organism evidence="12 13">
    <name type="scientific">Citrus x changshan-huyou</name>
    <dbReference type="NCBI Taxonomy" id="2935761"/>
    <lineage>
        <taxon>Eukaryota</taxon>
        <taxon>Viridiplantae</taxon>
        <taxon>Streptophyta</taxon>
        <taxon>Embryophyta</taxon>
        <taxon>Tracheophyta</taxon>
        <taxon>Spermatophyta</taxon>
        <taxon>Magnoliopsida</taxon>
        <taxon>eudicotyledons</taxon>
        <taxon>Gunneridae</taxon>
        <taxon>Pentapetalae</taxon>
        <taxon>rosids</taxon>
        <taxon>malvids</taxon>
        <taxon>Sapindales</taxon>
        <taxon>Rutaceae</taxon>
        <taxon>Aurantioideae</taxon>
        <taxon>Citrus</taxon>
    </lineage>
</organism>
<evidence type="ECO:0000259" key="11">
    <source>
        <dbReference type="Pfam" id="PF01120"/>
    </source>
</evidence>
<keyword evidence="6" id="KW-0732">Signal</keyword>
<accession>A0AAP0LI61</accession>
<dbReference type="FunFam" id="3.20.20.80:FF:000052">
    <property type="entry name" value="Putative alpha-L-fucosidase 1"/>
    <property type="match status" value="1"/>
</dbReference>
<sequence>MKKNKNNCTKPISQNLILTLLALYFIPISNSPLKKPPPLPILPLPSSPQLEWQLSSMALFLHFGPNTFTDSEWGTGRADPRVFNPTRLNASQWVHAAKSAGFNRVILTAKHHDGFCLWPSEYTDYSVKSSEWKNGTGDVVAELALAAKEAGVDLGLYLSPWDRHEPSYGKTLEYNEFYMAQMAELLTRYGEIKEVWLDGAKGEGEKDMEYFFDSWFSLIHQLQPRAVIFSDVGPDTRWIGDEAGVAGSTCWSLFNRSDAKIGGTDPRYSQGGDPHGHDWVPAECDVSIRRGWFWHASEAPKSAVELLDLYYKSVGRNCLLLLNVPPNSSGLISAEDVQVLQEFSDLRKSIFSYNLAENALVSASSTRGGISSSQFDPHNVMKEGIYTYWAPEENQSDWTLLINLQEPISFNVLQVQEPIHMGQRIIKFHLDILNEEGTWKKVINGTTVGYLRLLQFPTVKSQQLRFVIDKSRAEPLISHLGIYMDKFSIVSSMSDSTSQTSLNGRPYSSEKYVQSF</sequence>
<dbReference type="InterPro" id="IPR000933">
    <property type="entry name" value="Glyco_hydro_29"/>
</dbReference>
<feature type="domain" description="Glycoside hydrolase family 29 N-terminal" evidence="11">
    <location>
        <begin position="82"/>
        <end position="344"/>
    </location>
</feature>
<gene>
    <name evidence="12" type="ORF">WN944_027787</name>
</gene>
<keyword evidence="5" id="KW-0964">Secreted</keyword>
<dbReference type="PANTHER" id="PTHR10030:SF27">
    <property type="entry name" value="ALPHA-L-FUCOSIDASE 1"/>
    <property type="match status" value="1"/>
</dbReference>
<dbReference type="Gene3D" id="2.60.120.260">
    <property type="entry name" value="Galactose-binding domain-like"/>
    <property type="match status" value="1"/>
</dbReference>
<evidence type="ECO:0000256" key="8">
    <source>
        <dbReference type="ARBA" id="ARBA00023180"/>
    </source>
</evidence>
<dbReference type="SUPFAM" id="SSF51445">
    <property type="entry name" value="(Trans)glycosidases"/>
    <property type="match status" value="1"/>
</dbReference>
<evidence type="ECO:0000256" key="5">
    <source>
        <dbReference type="ARBA" id="ARBA00022525"/>
    </source>
</evidence>